<dbReference type="PANTHER" id="PTHR45947:SF3">
    <property type="entry name" value="SULFOQUINOVOSYL TRANSFERASE SQD2"/>
    <property type="match status" value="1"/>
</dbReference>
<accession>A0A433Y675</accession>
<evidence type="ECO:0000259" key="1">
    <source>
        <dbReference type="Pfam" id="PF13439"/>
    </source>
</evidence>
<keyword evidence="2" id="KW-0808">Transferase</keyword>
<comment type="caution">
    <text evidence="2">The sequence shown here is derived from an EMBL/GenBank/DDBJ whole genome shotgun (WGS) entry which is preliminary data.</text>
</comment>
<dbReference type="OrthoDB" id="9802525at2"/>
<dbReference type="SUPFAM" id="SSF53756">
    <property type="entry name" value="UDP-Glycosyltransferase/glycogen phosphorylase"/>
    <property type="match status" value="1"/>
</dbReference>
<dbReference type="CDD" id="cd03801">
    <property type="entry name" value="GT4_PimA-like"/>
    <property type="match status" value="1"/>
</dbReference>
<name>A0A433Y675_9BACL</name>
<protein>
    <submittedName>
        <fullName evidence="2">Glycosyltransferase</fullName>
    </submittedName>
</protein>
<dbReference type="RefSeq" id="WP_127193484.1">
    <property type="nucleotide sequence ID" value="NZ_RZNY01000015.1"/>
</dbReference>
<evidence type="ECO:0000313" key="3">
    <source>
        <dbReference type="Proteomes" id="UP000279446"/>
    </source>
</evidence>
<evidence type="ECO:0000313" key="2">
    <source>
        <dbReference type="EMBL" id="RUT44540.1"/>
    </source>
</evidence>
<dbReference type="Pfam" id="PF13439">
    <property type="entry name" value="Glyco_transf_4"/>
    <property type="match status" value="1"/>
</dbReference>
<dbReference type="GO" id="GO:0016757">
    <property type="term" value="F:glycosyltransferase activity"/>
    <property type="evidence" value="ECO:0007669"/>
    <property type="project" value="TreeGrafter"/>
</dbReference>
<gene>
    <name evidence="2" type="ORF">EJP82_18185</name>
</gene>
<dbReference type="PANTHER" id="PTHR45947">
    <property type="entry name" value="SULFOQUINOVOSYL TRANSFERASE SQD2"/>
    <property type="match status" value="1"/>
</dbReference>
<proteinExistence type="predicted"/>
<organism evidence="2 3">
    <name type="scientific">Paenibacillus anaericanus</name>
    <dbReference type="NCBI Taxonomy" id="170367"/>
    <lineage>
        <taxon>Bacteria</taxon>
        <taxon>Bacillati</taxon>
        <taxon>Bacillota</taxon>
        <taxon>Bacilli</taxon>
        <taxon>Bacillales</taxon>
        <taxon>Paenibacillaceae</taxon>
        <taxon>Paenibacillus</taxon>
    </lineage>
</organism>
<feature type="domain" description="Glycosyltransferase subfamily 4-like N-terminal" evidence="1">
    <location>
        <begin position="15"/>
        <end position="183"/>
    </location>
</feature>
<dbReference type="AlphaFoldDB" id="A0A433Y675"/>
<dbReference type="Gene3D" id="3.40.50.2000">
    <property type="entry name" value="Glycogen Phosphorylase B"/>
    <property type="match status" value="2"/>
</dbReference>
<dbReference type="Pfam" id="PF13692">
    <property type="entry name" value="Glyco_trans_1_4"/>
    <property type="match status" value="1"/>
</dbReference>
<sequence>MKVLLVQSMEYLYPWGGAHKANRILMEGLADRGHECRVITPSLGIVGYEDFLAEKIRNNDFEILEDQPDELFVIRRKGVKAYTVKRMFQVFPFIKKIIDEFNPDITIVSEDNTHLLLETVLETQTRTVFFAHSQATLPFGPECFQEDHSKIELYKKLDGIISVSEYLKGYFLSHAGLDSEVIYFPSYGPGPFQYLADFNNKYITVINPSAIKGLSIFIGLARQMPHLQFAAVPTWATTDEEIEEMRCVPNITIMKPAENINDIYKQTKVFLMPSLWGESFGQVVVEAMLRGIPVIASHVGGIPEAKLHLDHILPVNPIKQYSNEKVLTSSIPVPVIPEQNVEPWIEALNKLTSDEEHYHSLSQASYQKSTTFHAKLSIAAFETYFQQVINTAEQPQGDLPSDPVNLTAVRDKNNLLERINTLSPEKRKQLLANLQERR</sequence>
<reference evidence="2 3" key="1">
    <citation type="submission" date="2018-12" db="EMBL/GenBank/DDBJ databases">
        <authorList>
            <person name="Sun L."/>
            <person name="Chen Z."/>
        </authorList>
    </citation>
    <scope>NUCLEOTIDE SEQUENCE [LARGE SCALE GENOMIC DNA]</scope>
    <source>
        <strain evidence="2 3">DSM 15890</strain>
    </source>
</reference>
<dbReference type="InterPro" id="IPR028098">
    <property type="entry name" value="Glyco_trans_4-like_N"/>
</dbReference>
<dbReference type="InterPro" id="IPR050194">
    <property type="entry name" value="Glycosyltransferase_grp1"/>
</dbReference>
<dbReference type="EMBL" id="RZNY01000015">
    <property type="protein sequence ID" value="RUT44540.1"/>
    <property type="molecule type" value="Genomic_DNA"/>
</dbReference>
<keyword evidence="3" id="KW-1185">Reference proteome</keyword>
<dbReference type="Proteomes" id="UP000279446">
    <property type="component" value="Unassembled WGS sequence"/>
</dbReference>